<evidence type="ECO:0000313" key="1">
    <source>
        <dbReference type="EMBL" id="RKE04338.1"/>
    </source>
</evidence>
<gene>
    <name evidence="1" type="ORF">BXY64_1358</name>
</gene>
<dbReference type="AlphaFoldDB" id="A0A419X9A2"/>
<comment type="caution">
    <text evidence="1">The sequence shown here is derived from an EMBL/GenBank/DDBJ whole genome shotgun (WGS) entry which is preliminary data.</text>
</comment>
<reference evidence="1 2" key="1">
    <citation type="submission" date="2018-09" db="EMBL/GenBank/DDBJ databases">
        <title>Genomic Encyclopedia of Archaeal and Bacterial Type Strains, Phase II (KMG-II): from individual species to whole genera.</title>
        <authorList>
            <person name="Goeker M."/>
        </authorList>
    </citation>
    <scope>NUCLEOTIDE SEQUENCE [LARGE SCALE GENOMIC DNA]</scope>
    <source>
        <strain evidence="1 2">DSM 21950</strain>
    </source>
</reference>
<accession>A0A419X9A2</accession>
<organism evidence="1 2">
    <name type="scientific">Marinifilum flexuosum</name>
    <dbReference type="NCBI Taxonomy" id="1117708"/>
    <lineage>
        <taxon>Bacteria</taxon>
        <taxon>Pseudomonadati</taxon>
        <taxon>Bacteroidota</taxon>
        <taxon>Bacteroidia</taxon>
        <taxon>Marinilabiliales</taxon>
        <taxon>Marinifilaceae</taxon>
    </lineage>
</organism>
<evidence type="ECO:0000313" key="2">
    <source>
        <dbReference type="Proteomes" id="UP000284531"/>
    </source>
</evidence>
<dbReference type="Proteomes" id="UP000284531">
    <property type="component" value="Unassembled WGS sequence"/>
</dbReference>
<dbReference type="EMBL" id="RAPQ01000008">
    <property type="protein sequence ID" value="RKE04338.1"/>
    <property type="molecule type" value="Genomic_DNA"/>
</dbReference>
<name>A0A419X9A2_9BACT</name>
<dbReference type="OrthoDB" id="1120335at2"/>
<proteinExistence type="predicted"/>
<sequence>MKKREIAVANSAMDFKGENENASKDSKTNIKRLAVVFILLAFCMPLSKNVLANKEEKIKPGKKQATLILSDGSKLILGASSDTIVSSKTTGIRIIVDSTGINYISIDSLKKVHKIHNVDSVKTQKPKKK</sequence>
<dbReference type="RefSeq" id="WP_120239123.1">
    <property type="nucleotide sequence ID" value="NZ_RAPQ01000008.1"/>
</dbReference>
<protein>
    <submittedName>
        <fullName evidence="1">Uncharacterized protein</fullName>
    </submittedName>
</protein>
<keyword evidence="2" id="KW-1185">Reference proteome</keyword>